<sequence length="567" mass="64765">MKWPILKSQEDKIFALNIIGLNNIITIRKTFDKPRLGILNTNGECYGFIFVDYLWFLRQLRDIIDDHLKEIDYTFIERNGWPVATNQERMLSVWDIIVNQNIYIRSGSIKLSNIVSNGDMNRPIDDMPQSKLMTINGSKPQANEDLQQVSYYTTGMNTYKSVDLVQADSTGVISPDKNSKNKSFKKGFNVSIRQTQTQTRVKSKVVRIKSKDLLTPSKGWVMLSYCRQEAAQHAIDLKQKLRQLGFSVYLDVHEIQTGSDWQDSLNEAVRGCKVFVPLVTPIHLATGLFSHTVRNNSVKGPTEKIDLVKSWHEKHREWVSQLISEQIEKKKLFHSEQIKALPAPQRALEMIDGPKESDDDKPLIVIVAHPQQNTVVSQIKSYFSDEYNVWCSTDLPDGSLIDEDLTNNSPPFTPNHLATIDEGSETDGNVFTDGNEYKDLQNLARNIIETKRNNKQRPKSLPPNADLTIEPKRPLTRMASQSSETNHLSSLTPEKVDRMKIFQEQINSAGVVIIICSEAYYKSRTSQQLIFYCEHRKKMILIRCDVNSTSIPQWFSNLVKENGTLVS</sequence>
<dbReference type="InterPro" id="IPR000157">
    <property type="entry name" value="TIR_dom"/>
</dbReference>
<evidence type="ECO:0000256" key="1">
    <source>
        <dbReference type="SAM" id="MobiDB-lite"/>
    </source>
</evidence>
<dbReference type="Pfam" id="PF13676">
    <property type="entry name" value="TIR_2"/>
    <property type="match status" value="1"/>
</dbReference>
<feature type="region of interest" description="Disordered" evidence="1">
    <location>
        <begin position="451"/>
        <end position="470"/>
    </location>
</feature>
<dbReference type="InterPro" id="IPR035897">
    <property type="entry name" value="Toll_tir_struct_dom_sf"/>
</dbReference>
<accession>A0A7R9QMN9</accession>
<evidence type="ECO:0000313" key="4">
    <source>
        <dbReference type="Proteomes" id="UP000728032"/>
    </source>
</evidence>
<dbReference type="GO" id="GO:0007165">
    <property type="term" value="P:signal transduction"/>
    <property type="evidence" value="ECO:0007669"/>
    <property type="project" value="InterPro"/>
</dbReference>
<dbReference type="EMBL" id="OC919290">
    <property type="protein sequence ID" value="CAD7651057.1"/>
    <property type="molecule type" value="Genomic_DNA"/>
</dbReference>
<evidence type="ECO:0000313" key="3">
    <source>
        <dbReference type="EMBL" id="CAD7651057.1"/>
    </source>
</evidence>
<keyword evidence="4" id="KW-1185">Reference proteome</keyword>
<evidence type="ECO:0000259" key="2">
    <source>
        <dbReference type="Pfam" id="PF13676"/>
    </source>
</evidence>
<gene>
    <name evidence="3" type="ORF">ONB1V03_LOCUS8122</name>
</gene>
<organism evidence="3">
    <name type="scientific">Oppiella nova</name>
    <dbReference type="NCBI Taxonomy" id="334625"/>
    <lineage>
        <taxon>Eukaryota</taxon>
        <taxon>Metazoa</taxon>
        <taxon>Ecdysozoa</taxon>
        <taxon>Arthropoda</taxon>
        <taxon>Chelicerata</taxon>
        <taxon>Arachnida</taxon>
        <taxon>Acari</taxon>
        <taxon>Acariformes</taxon>
        <taxon>Sarcoptiformes</taxon>
        <taxon>Oribatida</taxon>
        <taxon>Brachypylina</taxon>
        <taxon>Oppioidea</taxon>
        <taxon>Oppiidae</taxon>
        <taxon>Oppiella</taxon>
    </lineage>
</organism>
<feature type="domain" description="TIR" evidence="2">
    <location>
        <begin position="221"/>
        <end position="281"/>
    </location>
</feature>
<dbReference type="Proteomes" id="UP000728032">
    <property type="component" value="Unassembled WGS sequence"/>
</dbReference>
<protein>
    <recommendedName>
        <fullName evidence="2">TIR domain-containing protein</fullName>
    </recommendedName>
</protein>
<dbReference type="OrthoDB" id="10062307at2759"/>
<dbReference type="EMBL" id="CAJPVJ010004465">
    <property type="protein sequence ID" value="CAG2168635.1"/>
    <property type="molecule type" value="Genomic_DNA"/>
</dbReference>
<dbReference type="Gene3D" id="3.40.50.10140">
    <property type="entry name" value="Toll/interleukin-1 receptor homology (TIR) domain"/>
    <property type="match status" value="1"/>
</dbReference>
<reference evidence="3" key="1">
    <citation type="submission" date="2020-11" db="EMBL/GenBank/DDBJ databases">
        <authorList>
            <person name="Tran Van P."/>
        </authorList>
    </citation>
    <scope>NUCLEOTIDE SEQUENCE</scope>
</reference>
<dbReference type="SUPFAM" id="SSF52200">
    <property type="entry name" value="Toll/Interleukin receptor TIR domain"/>
    <property type="match status" value="1"/>
</dbReference>
<name>A0A7R9QMN9_9ACAR</name>
<dbReference type="AlphaFoldDB" id="A0A7R9QMN9"/>
<proteinExistence type="predicted"/>